<evidence type="ECO:0000313" key="4">
    <source>
        <dbReference type="Proteomes" id="UP000637578"/>
    </source>
</evidence>
<dbReference type="Pfam" id="PF12079">
    <property type="entry name" value="DUF3558"/>
    <property type="match status" value="1"/>
</dbReference>
<reference evidence="3" key="1">
    <citation type="journal article" date="2014" name="Int. J. Syst. Evol. Microbiol.">
        <title>Complete genome sequence of Corynebacterium casei LMG S-19264T (=DSM 44701T), isolated from a smear-ripened cheese.</title>
        <authorList>
            <consortium name="US DOE Joint Genome Institute (JGI-PGF)"/>
            <person name="Walter F."/>
            <person name="Albersmeier A."/>
            <person name="Kalinowski J."/>
            <person name="Ruckert C."/>
        </authorList>
    </citation>
    <scope>NUCLEOTIDE SEQUENCE</scope>
    <source>
        <strain evidence="3">CGMCC 4.5737</strain>
    </source>
</reference>
<keyword evidence="2" id="KW-0732">Signal</keyword>
<feature type="signal peptide" evidence="2">
    <location>
        <begin position="1"/>
        <end position="25"/>
    </location>
</feature>
<accession>A0A8J3CEW6</accession>
<sequence length="210" mass="22331">MDVRRLLAMPLACSAVLITTSCGTANPGSPTAPENPATSRSGAAPTSRLAPPLSQPELDTAPFEKDPCTLLRPEQVAQFGEHKPPESEEALTGPSCRWAPESSLKTGTPGIRLTVTINTKSGGLEGIYQRRDKFGHFQETVIARYPGVHALDWREAPANGDCDTLLGVGEGRLVDVSVSVRDKNHPDYATACKVSDRAAGMVIENLKGAK</sequence>
<evidence type="ECO:0000256" key="1">
    <source>
        <dbReference type="SAM" id="MobiDB-lite"/>
    </source>
</evidence>
<evidence type="ECO:0000256" key="2">
    <source>
        <dbReference type="SAM" id="SignalP"/>
    </source>
</evidence>
<comment type="caution">
    <text evidence="3">The sequence shown here is derived from an EMBL/GenBank/DDBJ whole genome shotgun (WGS) entry which is preliminary data.</text>
</comment>
<feature type="chain" id="PRO_5039277370" description="DUF3558 domain-containing protein" evidence="2">
    <location>
        <begin position="26"/>
        <end position="210"/>
    </location>
</feature>
<keyword evidence="4" id="KW-1185">Reference proteome</keyword>
<dbReference type="EMBL" id="BMMK01000061">
    <property type="protein sequence ID" value="GGM83433.1"/>
    <property type="molecule type" value="Genomic_DNA"/>
</dbReference>
<gene>
    <name evidence="3" type="ORF">GCM10012275_62570</name>
</gene>
<organism evidence="3 4">
    <name type="scientific">Longimycelium tulufanense</name>
    <dbReference type="NCBI Taxonomy" id="907463"/>
    <lineage>
        <taxon>Bacteria</taxon>
        <taxon>Bacillati</taxon>
        <taxon>Actinomycetota</taxon>
        <taxon>Actinomycetes</taxon>
        <taxon>Pseudonocardiales</taxon>
        <taxon>Pseudonocardiaceae</taxon>
        <taxon>Longimycelium</taxon>
    </lineage>
</organism>
<feature type="region of interest" description="Disordered" evidence="1">
    <location>
        <begin position="79"/>
        <end position="104"/>
    </location>
</feature>
<name>A0A8J3CEW6_9PSEU</name>
<evidence type="ECO:0008006" key="5">
    <source>
        <dbReference type="Google" id="ProtNLM"/>
    </source>
</evidence>
<evidence type="ECO:0000313" key="3">
    <source>
        <dbReference type="EMBL" id="GGM83433.1"/>
    </source>
</evidence>
<feature type="region of interest" description="Disordered" evidence="1">
    <location>
        <begin position="25"/>
        <end position="65"/>
    </location>
</feature>
<dbReference type="AlphaFoldDB" id="A0A8J3CEW6"/>
<dbReference type="Proteomes" id="UP000637578">
    <property type="component" value="Unassembled WGS sequence"/>
</dbReference>
<proteinExistence type="predicted"/>
<dbReference type="PROSITE" id="PS51257">
    <property type="entry name" value="PROKAR_LIPOPROTEIN"/>
    <property type="match status" value="1"/>
</dbReference>
<protein>
    <recommendedName>
        <fullName evidence="5">DUF3558 domain-containing protein</fullName>
    </recommendedName>
</protein>
<reference evidence="3" key="2">
    <citation type="submission" date="2020-09" db="EMBL/GenBank/DDBJ databases">
        <authorList>
            <person name="Sun Q."/>
            <person name="Zhou Y."/>
        </authorList>
    </citation>
    <scope>NUCLEOTIDE SEQUENCE</scope>
    <source>
        <strain evidence="3">CGMCC 4.5737</strain>
    </source>
</reference>
<dbReference type="InterPro" id="IPR024520">
    <property type="entry name" value="DUF3558"/>
</dbReference>